<dbReference type="PANTHER" id="PTHR13096">
    <property type="entry name" value="MINA53 MYC INDUCED NUCLEAR ANTIGEN"/>
    <property type="match status" value="1"/>
</dbReference>
<accession>A0ABW1CT12</accession>
<dbReference type="Gene3D" id="2.60.120.650">
    <property type="entry name" value="Cupin"/>
    <property type="match status" value="1"/>
</dbReference>
<dbReference type="EMBL" id="JBHSPA010000035">
    <property type="protein sequence ID" value="MFC5828149.1"/>
    <property type="molecule type" value="Genomic_DNA"/>
</dbReference>
<evidence type="ECO:0000256" key="2">
    <source>
        <dbReference type="ARBA" id="ARBA00022723"/>
    </source>
</evidence>
<organism evidence="5 6">
    <name type="scientific">Nonomuraea insulae</name>
    <dbReference type="NCBI Taxonomy" id="1616787"/>
    <lineage>
        <taxon>Bacteria</taxon>
        <taxon>Bacillati</taxon>
        <taxon>Actinomycetota</taxon>
        <taxon>Actinomycetes</taxon>
        <taxon>Streptosporangiales</taxon>
        <taxon>Streptosporangiaceae</taxon>
        <taxon>Nonomuraea</taxon>
    </lineage>
</organism>
<keyword evidence="3" id="KW-0408">Iron</keyword>
<dbReference type="Pfam" id="PF08007">
    <property type="entry name" value="JmjC_2"/>
    <property type="match status" value="1"/>
</dbReference>
<dbReference type="SUPFAM" id="SSF51197">
    <property type="entry name" value="Clavaminate synthase-like"/>
    <property type="match status" value="1"/>
</dbReference>
<dbReference type="PANTHER" id="PTHR13096:SF8">
    <property type="entry name" value="RIBOSOMAL OXYGENASE 1"/>
    <property type="match status" value="1"/>
</dbReference>
<gene>
    <name evidence="5" type="ORF">ACFPZ3_30150</name>
</gene>
<dbReference type="InterPro" id="IPR039994">
    <property type="entry name" value="NO66-like"/>
</dbReference>
<comment type="cofactor">
    <cofactor evidence="1">
        <name>Fe(2+)</name>
        <dbReference type="ChEBI" id="CHEBI:29033"/>
    </cofactor>
</comment>
<proteinExistence type="predicted"/>
<evidence type="ECO:0000256" key="3">
    <source>
        <dbReference type="ARBA" id="ARBA00023004"/>
    </source>
</evidence>
<feature type="domain" description="JmjC" evidence="4">
    <location>
        <begin position="98"/>
        <end position="236"/>
    </location>
</feature>
<evidence type="ECO:0000256" key="1">
    <source>
        <dbReference type="ARBA" id="ARBA00001954"/>
    </source>
</evidence>
<name>A0ABW1CT12_9ACTN</name>
<keyword evidence="2" id="KW-0479">Metal-binding</keyword>
<sequence>MVRLSDLVGDTEEFLTERLGKKALFRGGAVAEPGEIASVGDIDRVITGSVLRTPGIRVVKGGNVVPPDRYTSPSTYGYAGLGDVIDPAKVVQHYRGGATLVLGTVNLLLPRLNELCKNVEMDLGHPVDANVYVAPPDAQAFDVHCDAQDIIVIQVHGDKNWTLFDDIVADPGGGKVVPDGKGASSSYELRTGDVLYVPRGMPHLVRTATSASIHVTISVNTLTWADLLKDVVAGVLRSDEYAAPLPMGAGLAERIEPLVKRYADRLAADVTAAATADSVHRTIYRRPAYGEGHQAGLLRSALIGGDAPSDRIVLRPGTWPLITTGADTCLIEAGGRRYRVPAAVARACSLLGYGPMSVADLSADPEEAAEIAATLIGLGLAEQAGSRS</sequence>
<evidence type="ECO:0000313" key="5">
    <source>
        <dbReference type="EMBL" id="MFC5828149.1"/>
    </source>
</evidence>
<evidence type="ECO:0000259" key="4">
    <source>
        <dbReference type="PROSITE" id="PS51184"/>
    </source>
</evidence>
<dbReference type="PROSITE" id="PS51184">
    <property type="entry name" value="JMJC"/>
    <property type="match status" value="1"/>
</dbReference>
<protein>
    <submittedName>
        <fullName evidence="5">JmjC domain-containing protein</fullName>
    </submittedName>
</protein>
<dbReference type="RefSeq" id="WP_379517654.1">
    <property type="nucleotide sequence ID" value="NZ_JBHSPA010000035.1"/>
</dbReference>
<reference evidence="6" key="1">
    <citation type="journal article" date="2019" name="Int. J. Syst. Evol. Microbiol.">
        <title>The Global Catalogue of Microorganisms (GCM) 10K type strain sequencing project: providing services to taxonomists for standard genome sequencing and annotation.</title>
        <authorList>
            <consortium name="The Broad Institute Genomics Platform"/>
            <consortium name="The Broad Institute Genome Sequencing Center for Infectious Disease"/>
            <person name="Wu L."/>
            <person name="Ma J."/>
        </authorList>
    </citation>
    <scope>NUCLEOTIDE SEQUENCE [LARGE SCALE GENOMIC DNA]</scope>
    <source>
        <strain evidence="6">CCUG 53903</strain>
    </source>
</reference>
<keyword evidence="6" id="KW-1185">Reference proteome</keyword>
<dbReference type="InterPro" id="IPR003347">
    <property type="entry name" value="JmjC_dom"/>
</dbReference>
<comment type="caution">
    <text evidence="5">The sequence shown here is derived from an EMBL/GenBank/DDBJ whole genome shotgun (WGS) entry which is preliminary data.</text>
</comment>
<evidence type="ECO:0000313" key="6">
    <source>
        <dbReference type="Proteomes" id="UP001596058"/>
    </source>
</evidence>
<dbReference type="Proteomes" id="UP001596058">
    <property type="component" value="Unassembled WGS sequence"/>
</dbReference>